<dbReference type="AlphaFoldDB" id="A0A7I8W277"/>
<dbReference type="InterPro" id="IPR036691">
    <property type="entry name" value="Endo/exonu/phosph_ase_sf"/>
</dbReference>
<gene>
    <name evidence="4" type="ORF">DGYR_LOCUS10442</name>
</gene>
<keyword evidence="5" id="KW-1185">Reference proteome</keyword>
<accession>A0A7I8W277</accession>
<dbReference type="GO" id="GO:0005634">
    <property type="term" value="C:nucleus"/>
    <property type="evidence" value="ECO:0007669"/>
    <property type="project" value="TreeGrafter"/>
</dbReference>
<dbReference type="InterPro" id="IPR016202">
    <property type="entry name" value="DNase_I"/>
</dbReference>
<comment type="caution">
    <text evidence="4">The sequence shown here is derived from an EMBL/GenBank/DDBJ whole genome shotgun (WGS) entry which is preliminary data.</text>
</comment>
<dbReference type="PRINTS" id="PR00130">
    <property type="entry name" value="DNASEI"/>
</dbReference>
<dbReference type="SMART" id="SM00476">
    <property type="entry name" value="DNaseIc"/>
    <property type="match status" value="1"/>
</dbReference>
<organism evidence="4 5">
    <name type="scientific">Dimorphilus gyrociliatus</name>
    <dbReference type="NCBI Taxonomy" id="2664684"/>
    <lineage>
        <taxon>Eukaryota</taxon>
        <taxon>Metazoa</taxon>
        <taxon>Spiralia</taxon>
        <taxon>Lophotrochozoa</taxon>
        <taxon>Annelida</taxon>
        <taxon>Polychaeta</taxon>
        <taxon>Polychaeta incertae sedis</taxon>
        <taxon>Dinophilidae</taxon>
        <taxon>Dimorphilus</taxon>
    </lineage>
</organism>
<evidence type="ECO:0000256" key="3">
    <source>
        <dbReference type="ARBA" id="ARBA00023157"/>
    </source>
</evidence>
<evidence type="ECO:0000313" key="5">
    <source>
        <dbReference type="Proteomes" id="UP000549394"/>
    </source>
</evidence>
<dbReference type="OrthoDB" id="10061407at2759"/>
<keyword evidence="3" id="KW-1015">Disulfide bond</keyword>
<keyword evidence="2" id="KW-0378">Hydrolase</keyword>
<reference evidence="4 5" key="1">
    <citation type="submission" date="2020-08" db="EMBL/GenBank/DDBJ databases">
        <authorList>
            <person name="Hejnol A."/>
        </authorList>
    </citation>
    <scope>NUCLEOTIDE SEQUENCE [LARGE SCALE GENOMIC DNA]</scope>
</reference>
<sequence>MGVHTKPKMAELEITHLVQVYDTINELWGCEDAIIAGDFNADCSYVTNEEYKEMRLIKDKRFKWLVNKEEDTTVSDSNCAYDRFVIVGKSIKKDLEPSSVGIFNFEKEYNLNRKQALLVSDHYPIHLQVEK</sequence>
<dbReference type="SUPFAM" id="SSF56219">
    <property type="entry name" value="DNase I-like"/>
    <property type="match status" value="1"/>
</dbReference>
<dbReference type="PANTHER" id="PTHR11371">
    <property type="entry name" value="DEOXYRIBONUCLEASE"/>
    <property type="match status" value="1"/>
</dbReference>
<dbReference type="GO" id="GO:0003677">
    <property type="term" value="F:DNA binding"/>
    <property type="evidence" value="ECO:0007669"/>
    <property type="project" value="TreeGrafter"/>
</dbReference>
<dbReference type="PANTHER" id="PTHR11371:SF33">
    <property type="entry name" value="ENDONUCLEASE_EXONUCLEASE_PHOSPHATASE DOMAIN-CONTAINING PROTEIN"/>
    <property type="match status" value="1"/>
</dbReference>
<evidence type="ECO:0000256" key="2">
    <source>
        <dbReference type="ARBA" id="ARBA00022801"/>
    </source>
</evidence>
<evidence type="ECO:0000256" key="1">
    <source>
        <dbReference type="ARBA" id="ARBA00022722"/>
    </source>
</evidence>
<dbReference type="InterPro" id="IPR033125">
    <property type="entry name" value="DNASE_I_2"/>
</dbReference>
<protein>
    <submittedName>
        <fullName evidence="4">Uncharacterized protein</fullName>
    </submittedName>
</protein>
<dbReference type="EMBL" id="CAJFCJ010000018">
    <property type="protein sequence ID" value="CAD5122656.1"/>
    <property type="molecule type" value="Genomic_DNA"/>
</dbReference>
<keyword evidence="1" id="KW-0540">Nuclease</keyword>
<name>A0A7I8W277_9ANNE</name>
<dbReference type="Proteomes" id="UP000549394">
    <property type="component" value="Unassembled WGS sequence"/>
</dbReference>
<evidence type="ECO:0000313" key="4">
    <source>
        <dbReference type="EMBL" id="CAD5122656.1"/>
    </source>
</evidence>
<dbReference type="GO" id="GO:0006308">
    <property type="term" value="P:DNA catabolic process"/>
    <property type="evidence" value="ECO:0007669"/>
    <property type="project" value="InterPro"/>
</dbReference>
<proteinExistence type="predicted"/>
<dbReference type="Gene3D" id="3.60.10.10">
    <property type="entry name" value="Endonuclease/exonuclease/phosphatase"/>
    <property type="match status" value="1"/>
</dbReference>
<dbReference type="GO" id="GO:0004530">
    <property type="term" value="F:deoxyribonuclease I activity"/>
    <property type="evidence" value="ECO:0007669"/>
    <property type="project" value="TreeGrafter"/>
</dbReference>
<dbReference type="PROSITE" id="PS00918">
    <property type="entry name" value="DNASE_I_2"/>
    <property type="match status" value="1"/>
</dbReference>